<evidence type="ECO:0000256" key="4">
    <source>
        <dbReference type="ARBA" id="ARBA00022448"/>
    </source>
</evidence>
<evidence type="ECO:0000313" key="12">
    <source>
        <dbReference type="EMBL" id="SGZ38858.1"/>
    </source>
</evidence>
<sequence length="1122" mass="128045">MNNNDVNLLLQQIIQAIDYANNPTNTNAQLKNQAVEFLSSIKKNSSPDTLINVFLLIYKQDNPIYKFFAIQGLTDLCLICKEKNDLACLNLLKQNSISFLQDSNFSTTPEFIQSKFTEFLANLFYTMYSSQNNNLWNDFFNDLLNILDINSVFINKTDYYKLSIFLKLTLQINTMIGEQMYNTTGNKDAQKFHNELKDFMRINDVKVLANLWFKLLAEIDNQDDITKLTLTNIGSFISWIDINLIINENSINLIFNNFKSNTVIACCSCISEIISKKMPAENKVSLLNMLNLTEKIKTLIQFALNKENTEILLSLSSLVNSIGMEYCIIIDNNSSNLNIVTQVDSLILQNVVPTSEEFLKMTLPDDNAGTLEINMKVFPFIANYLSFLKKNFAIGGKPGSPVNLQSKKLPIDELHVNFLKQIMNILQFKMVLNKEFVDYTSIDPEEMKEYNDNYRDKLKNFQDSVCIVNPTVYLQHILSYLQTDVTADQEWIMKEFYLFQLNNFAESVRNNLIGVSKSELFNNETTLMLTKLLKNMLINSKKVIDDNNNVFVITEFFEIVGRHQNFLLIKDPTNGLNPSSSSQELILLVIDSFLSPFGIFNNNLQNKFNACSSFNKFVKTCRPSINMSQLVEIVNKIKPSLQIATINADPSQLNTVADSATNSHIIKKISIDDDVFENQLNVFEAVGFLLGSCPDLSFELLDYVLSPLFSDLESSISAEVKTVSCILRTHHLLFAIGNLIRGIHSGLLPDNSYLHNIEFNGEKVLTNSVLTKVFSNIAEVVLVTLQYFSKYQLIRESARFVFARLLILLNVNLGTYVERLLTIFYTTSNMDVDEILDFLSFVGQFFYILSTKTESFDILNKILTPVFQKVYEKLNELETEIEMSTSLSSNTNNLATTSSNESVIKNDVIASSMSNRTDSYREKIKLRKGLFSFLQGLTTNHISSLLSSAENSNSLSIIINDLITSIDKNLVNNEPVLMRMQMNVLINFVKYFGMGQAFDEADIHTGRVGKLDGLFEFLVSKSVNLCFEVPFNPEYSLNIEKGPGRNVAIDLSRVLKTYYKTNKEYCERNNMTNNNFLLYLSESYFPQIQIPVNISNDFINNLIALDDKQFEKYWMNFIGKMK</sequence>
<keyword evidence="8 9" id="KW-0539">Nucleus</keyword>
<keyword evidence="5 9" id="KW-0963">Cytoplasm</keyword>
<feature type="domain" description="Exportin-T C-terminal" evidence="11">
    <location>
        <begin position="372"/>
        <end position="877"/>
    </location>
</feature>
<dbReference type="GO" id="GO:0005737">
    <property type="term" value="C:cytoplasm"/>
    <property type="evidence" value="ECO:0007669"/>
    <property type="project" value="UniProtKB-SubCell"/>
</dbReference>
<organism evidence="12 13">
    <name type="scientific">Hanseniaspora guilliermondii</name>
    <dbReference type="NCBI Taxonomy" id="56406"/>
    <lineage>
        <taxon>Eukaryota</taxon>
        <taxon>Fungi</taxon>
        <taxon>Dikarya</taxon>
        <taxon>Ascomycota</taxon>
        <taxon>Saccharomycotina</taxon>
        <taxon>Saccharomycetes</taxon>
        <taxon>Saccharomycodales</taxon>
        <taxon>Saccharomycodaceae</taxon>
        <taxon>Hanseniaspora</taxon>
    </lineage>
</organism>
<keyword evidence="4 9" id="KW-0813">Transport</keyword>
<dbReference type="GO" id="GO:0016363">
    <property type="term" value="C:nuclear matrix"/>
    <property type="evidence" value="ECO:0007669"/>
    <property type="project" value="EnsemblFungi"/>
</dbReference>
<comment type="function">
    <text evidence="9">tRNA nucleus export receptor which facilitates tRNA translocation across the nuclear pore complex.</text>
</comment>
<dbReference type="InterPro" id="IPR013598">
    <property type="entry name" value="Exportin-1/Importin-b-like"/>
</dbReference>
<dbReference type="OrthoDB" id="26399at2759"/>
<dbReference type="VEuPathDB" id="FungiDB:HGUI_01058"/>
<dbReference type="Pfam" id="PF19282">
    <property type="entry name" value="Exportin-T"/>
    <property type="match status" value="2"/>
</dbReference>
<comment type="similarity">
    <text evidence="2 9">Belongs to the exportin family.</text>
</comment>
<dbReference type="InterPro" id="IPR045546">
    <property type="entry name" value="Exportin-T_C"/>
</dbReference>
<feature type="domain" description="Exportin-1/Importin-beta-like" evidence="10">
    <location>
        <begin position="109"/>
        <end position="270"/>
    </location>
</feature>
<proteinExistence type="inferred from homology"/>
<dbReference type="PANTHER" id="PTHR15952">
    <property type="entry name" value="EXPORTIN-T/LOS1"/>
    <property type="match status" value="1"/>
</dbReference>
<gene>
    <name evidence="12" type="ORF">HGUI_01058</name>
</gene>
<evidence type="ECO:0000256" key="1">
    <source>
        <dbReference type="ARBA" id="ARBA00004496"/>
    </source>
</evidence>
<evidence type="ECO:0000256" key="5">
    <source>
        <dbReference type="ARBA" id="ARBA00022490"/>
    </source>
</evidence>
<feature type="domain" description="Exportin-T C-terminal" evidence="11">
    <location>
        <begin position="915"/>
        <end position="1121"/>
    </location>
</feature>
<dbReference type="Pfam" id="PF08389">
    <property type="entry name" value="Xpo1"/>
    <property type="match status" value="1"/>
</dbReference>
<dbReference type="Proteomes" id="UP000183365">
    <property type="component" value="Unassembled WGS sequence"/>
</dbReference>
<dbReference type="EMBL" id="FQNF01000013">
    <property type="protein sequence ID" value="SGZ38858.1"/>
    <property type="molecule type" value="Genomic_DNA"/>
</dbReference>
<keyword evidence="6 9" id="KW-0820">tRNA-binding</keyword>
<evidence type="ECO:0000259" key="11">
    <source>
        <dbReference type="Pfam" id="PF19282"/>
    </source>
</evidence>
<evidence type="ECO:0000256" key="6">
    <source>
        <dbReference type="ARBA" id="ARBA00022555"/>
    </source>
</evidence>
<comment type="subcellular location">
    <subcellularLocation>
        <location evidence="1 9">Cytoplasm</location>
    </subcellularLocation>
    <subcellularLocation>
        <location evidence="9">Nucleus</location>
    </subcellularLocation>
    <text evidence="9">Shuttles between the nucleus and the cytoplasm.</text>
</comment>
<dbReference type="InterPro" id="IPR016024">
    <property type="entry name" value="ARM-type_fold"/>
</dbReference>
<evidence type="ECO:0000256" key="2">
    <source>
        <dbReference type="ARBA" id="ARBA00009466"/>
    </source>
</evidence>
<dbReference type="AlphaFoldDB" id="A0A1L0AX58"/>
<evidence type="ECO:0000256" key="3">
    <source>
        <dbReference type="ARBA" id="ARBA00018928"/>
    </source>
</evidence>
<keyword evidence="13" id="KW-1185">Reference proteome</keyword>
<dbReference type="Gene3D" id="1.25.10.10">
    <property type="entry name" value="Leucine-rich Repeat Variant"/>
    <property type="match status" value="1"/>
</dbReference>
<keyword evidence="7 9" id="KW-0694">RNA-binding</keyword>
<dbReference type="PANTHER" id="PTHR15952:SF11">
    <property type="entry name" value="EXPORTIN-T"/>
    <property type="match status" value="1"/>
</dbReference>
<dbReference type="GO" id="GO:0000049">
    <property type="term" value="F:tRNA binding"/>
    <property type="evidence" value="ECO:0007669"/>
    <property type="project" value="UniProtKB-UniRule"/>
</dbReference>
<dbReference type="SUPFAM" id="SSF48371">
    <property type="entry name" value="ARM repeat"/>
    <property type="match status" value="1"/>
</dbReference>
<dbReference type="InterPro" id="IPR011989">
    <property type="entry name" value="ARM-like"/>
</dbReference>
<evidence type="ECO:0000313" key="13">
    <source>
        <dbReference type="Proteomes" id="UP000183365"/>
    </source>
</evidence>
<evidence type="ECO:0000259" key="10">
    <source>
        <dbReference type="Pfam" id="PF08389"/>
    </source>
</evidence>
<protein>
    <recommendedName>
        <fullName evidence="3 9">Exportin-T</fullName>
    </recommendedName>
    <alternativeName>
        <fullName evidence="9">Exportin(tRNA)</fullName>
    </alternativeName>
    <alternativeName>
        <fullName evidence="9">tRNA exportin</fullName>
    </alternativeName>
</protein>
<evidence type="ECO:0000256" key="7">
    <source>
        <dbReference type="ARBA" id="ARBA00022884"/>
    </source>
</evidence>
<dbReference type="GO" id="GO:0005643">
    <property type="term" value="C:nuclear pore"/>
    <property type="evidence" value="ECO:0007669"/>
    <property type="project" value="TreeGrafter"/>
</dbReference>
<dbReference type="GO" id="GO:0071528">
    <property type="term" value="P:tRNA re-export from nucleus"/>
    <property type="evidence" value="ECO:0007669"/>
    <property type="project" value="UniProtKB-UniRule"/>
</dbReference>
<evidence type="ECO:0000256" key="9">
    <source>
        <dbReference type="RuleBase" id="RU366037"/>
    </source>
</evidence>
<accession>A0A1L0AX58</accession>
<evidence type="ECO:0000256" key="8">
    <source>
        <dbReference type="ARBA" id="ARBA00023242"/>
    </source>
</evidence>
<dbReference type="GO" id="GO:0031267">
    <property type="term" value="F:small GTPase binding"/>
    <property type="evidence" value="ECO:0007669"/>
    <property type="project" value="EnsemblFungi"/>
</dbReference>
<reference evidence="13" key="1">
    <citation type="submission" date="2016-11" db="EMBL/GenBank/DDBJ databases">
        <authorList>
            <person name="Guldener U."/>
        </authorList>
    </citation>
    <scope>NUCLEOTIDE SEQUENCE [LARGE SCALE GENOMIC DNA]</scope>
</reference>
<dbReference type="InterPro" id="IPR040017">
    <property type="entry name" value="XPOT"/>
</dbReference>
<name>A0A1L0AX58_9ASCO</name>